<dbReference type="Proteomes" id="UP001321473">
    <property type="component" value="Unassembled WGS sequence"/>
</dbReference>
<keyword evidence="2" id="KW-1133">Transmembrane helix</keyword>
<proteinExistence type="predicted"/>
<keyword evidence="4" id="KW-1185">Reference proteome</keyword>
<dbReference type="AlphaFoldDB" id="A0AAQ4DWJ7"/>
<comment type="caution">
    <text evidence="3">The sequence shown here is derived from an EMBL/GenBank/DDBJ whole genome shotgun (WGS) entry which is preliminary data.</text>
</comment>
<feature type="transmembrane region" description="Helical" evidence="2">
    <location>
        <begin position="59"/>
        <end position="78"/>
    </location>
</feature>
<name>A0AAQ4DWJ7_AMBAM</name>
<dbReference type="EMBL" id="JARKHS020025952">
    <property type="protein sequence ID" value="KAK8766837.1"/>
    <property type="molecule type" value="Genomic_DNA"/>
</dbReference>
<reference evidence="3 4" key="1">
    <citation type="journal article" date="2023" name="Arcadia Sci">
        <title>De novo assembly of a long-read Amblyomma americanum tick genome.</title>
        <authorList>
            <person name="Chou S."/>
            <person name="Poskanzer K.E."/>
            <person name="Rollins M."/>
            <person name="Thuy-Boun P.S."/>
        </authorList>
    </citation>
    <scope>NUCLEOTIDE SEQUENCE [LARGE SCALE GENOMIC DNA]</scope>
    <source>
        <strain evidence="3">F_SG_1</strain>
        <tissue evidence="3">Salivary glands</tissue>
    </source>
</reference>
<sequence>MSEVRDVRRAAQRAFAATAVTTADASQTTERLEPGAGPQVANVAVLQVYWHVSSRFNGVPAAAVLCAVALFIYSVSVVRIRIGYRHLLHADSRTDYIDHARLSLSPGCDSTACEMCTGATEYSLNRSQDPSNSFYRLTRDGWKHEHRLLSVLDAAEDIMYGRALNAIDWAPRNILKPISVQTAASSVVRRAVELARSCIEPSESSLHVLKMLMADHHIPWPQRSRWELFEILLDLSGNGNLHLWLQVTFDLRRSRKVTGDPVLKIGHSAAFRTWIAVVRTFAGQPRGSAQSVWYQQYVRSMLRLFDLSQSPAGELVATIEAMNRLTLAALWPATAEPGQRILRMCMRNLTETTSTGISAEHLLLLLNEHHIWALRLSSIDIVRIENPGLLRAVVYLFGLKFEMREALTLSLALRVASVTALRVYWTVNPRFNGVLAAAIFCAVALFVYSESEVWIRIRYRHLFHAASRAAYTDHACLPFSFGCDSTACKMYTGATEYPLNRSQDPCNNFYRFVRDDWKHEYHLLSVIDAAEDMMYGRALNTIEWAPRAVSGVECRQKCSRVCQGMHRVLGEQPAQAENGRAPSPMASDITVGPARDSTVPLRKLESALVATSDI</sequence>
<evidence type="ECO:0000256" key="1">
    <source>
        <dbReference type="SAM" id="MobiDB-lite"/>
    </source>
</evidence>
<accession>A0AAQ4DWJ7</accession>
<organism evidence="3 4">
    <name type="scientific">Amblyomma americanum</name>
    <name type="common">Lone star tick</name>
    <dbReference type="NCBI Taxonomy" id="6943"/>
    <lineage>
        <taxon>Eukaryota</taxon>
        <taxon>Metazoa</taxon>
        <taxon>Ecdysozoa</taxon>
        <taxon>Arthropoda</taxon>
        <taxon>Chelicerata</taxon>
        <taxon>Arachnida</taxon>
        <taxon>Acari</taxon>
        <taxon>Parasitiformes</taxon>
        <taxon>Ixodida</taxon>
        <taxon>Ixodoidea</taxon>
        <taxon>Ixodidae</taxon>
        <taxon>Amblyomminae</taxon>
        <taxon>Amblyomma</taxon>
    </lineage>
</organism>
<evidence type="ECO:0000256" key="2">
    <source>
        <dbReference type="SAM" id="Phobius"/>
    </source>
</evidence>
<keyword evidence="2" id="KW-0472">Membrane</keyword>
<evidence type="ECO:0000313" key="4">
    <source>
        <dbReference type="Proteomes" id="UP001321473"/>
    </source>
</evidence>
<protein>
    <submittedName>
        <fullName evidence="3">Uncharacterized protein</fullName>
    </submittedName>
</protein>
<gene>
    <name evidence="3" type="ORF">V5799_006379</name>
</gene>
<feature type="region of interest" description="Disordered" evidence="1">
    <location>
        <begin position="573"/>
        <end position="594"/>
    </location>
</feature>
<evidence type="ECO:0000313" key="3">
    <source>
        <dbReference type="EMBL" id="KAK8766837.1"/>
    </source>
</evidence>
<keyword evidence="2" id="KW-0812">Transmembrane</keyword>